<keyword evidence="1" id="KW-0472">Membrane</keyword>
<evidence type="ECO:0000313" key="2">
    <source>
        <dbReference type="EMBL" id="PIV64128.1"/>
    </source>
</evidence>
<reference evidence="3" key="1">
    <citation type="submission" date="2017-09" db="EMBL/GenBank/DDBJ databases">
        <title>Depth-based differentiation of microbial function through sediment-hosted aquifers and enrichment of novel symbionts in the deep terrestrial subsurface.</title>
        <authorList>
            <person name="Probst A.J."/>
            <person name="Ladd B."/>
            <person name="Jarett J.K."/>
            <person name="Geller-Mcgrath D.E."/>
            <person name="Sieber C.M.K."/>
            <person name="Emerson J.B."/>
            <person name="Anantharaman K."/>
            <person name="Thomas B.C."/>
            <person name="Malmstrom R."/>
            <person name="Stieglmeier M."/>
            <person name="Klingl A."/>
            <person name="Woyke T."/>
            <person name="Ryan C.M."/>
            <person name="Banfield J.F."/>
        </authorList>
    </citation>
    <scope>NUCLEOTIDE SEQUENCE [LARGE SCALE GENOMIC DNA]</scope>
</reference>
<dbReference type="AlphaFoldDB" id="A0A2M7E8U9"/>
<evidence type="ECO:0000256" key="1">
    <source>
        <dbReference type="SAM" id="Phobius"/>
    </source>
</evidence>
<accession>A0A2M7E8U9</accession>
<organism evidence="2 3">
    <name type="scientific">bacterium (Candidatus Ratteibacteria) CG01_land_8_20_14_3_00_40_19</name>
    <dbReference type="NCBI Taxonomy" id="2014290"/>
    <lineage>
        <taxon>Bacteria</taxon>
        <taxon>Candidatus Ratteibacteria</taxon>
    </lineage>
</organism>
<keyword evidence="1" id="KW-0812">Transmembrane</keyword>
<feature type="transmembrane region" description="Helical" evidence="1">
    <location>
        <begin position="76"/>
        <end position="101"/>
    </location>
</feature>
<sequence>MRKYVIAEELRKHIPFTTFGAATGIIIMIIIVLGHMLSQVCRVSPIIFYILHPTHVALSAMVTTAMYKLHKPKCRVWLAILIGYVGSVGIATLSDCIIPYLGEQLLNLPNRGIHIGFIEKAWLTNPAAFLGIAIGLLRPVTKFPHSGHVLISTWASLFHMIMAIGPTTLNWVVLSTIFLFLFLAVWVPCCFSDIVFPLIFVHSKKSPSAITSRAFFK</sequence>
<dbReference type="EMBL" id="PETL01000185">
    <property type="protein sequence ID" value="PIV64128.1"/>
    <property type="molecule type" value="Genomic_DNA"/>
</dbReference>
<name>A0A2M7E8U9_9BACT</name>
<feature type="transmembrane region" description="Helical" evidence="1">
    <location>
        <begin position="121"/>
        <end position="137"/>
    </location>
</feature>
<gene>
    <name evidence="2" type="ORF">COS11_03770</name>
</gene>
<feature type="transmembrane region" description="Helical" evidence="1">
    <location>
        <begin position="12"/>
        <end position="34"/>
    </location>
</feature>
<comment type="caution">
    <text evidence="2">The sequence shown here is derived from an EMBL/GenBank/DDBJ whole genome shotgun (WGS) entry which is preliminary data.</text>
</comment>
<feature type="transmembrane region" description="Helical" evidence="1">
    <location>
        <begin position="177"/>
        <end position="201"/>
    </location>
</feature>
<dbReference type="Proteomes" id="UP000228886">
    <property type="component" value="Unassembled WGS sequence"/>
</dbReference>
<evidence type="ECO:0000313" key="3">
    <source>
        <dbReference type="Proteomes" id="UP000228886"/>
    </source>
</evidence>
<keyword evidence="1" id="KW-1133">Transmembrane helix</keyword>
<proteinExistence type="predicted"/>
<protein>
    <submittedName>
        <fullName evidence="2">Uncharacterized protein</fullName>
    </submittedName>
</protein>
<feature type="transmembrane region" description="Helical" evidence="1">
    <location>
        <begin position="46"/>
        <end position="69"/>
    </location>
</feature>
<feature type="transmembrane region" description="Helical" evidence="1">
    <location>
        <begin position="149"/>
        <end position="171"/>
    </location>
</feature>